<name>A0A1Z4LLY9_9CYAN</name>
<sequence length="512" mass="52917">MLLNGTAKSEKLHGTNIGDFINGRGGNDTLKGGDGRDTLKGGKGHDLLKGGRGQDILQGGKGKDTLEGGDGNDLLQGGKGHDLLKGGKGKDVLEGGKGHDTLKGGKGNDLLLGGRGHDLLKGGQGNDTLDGGRGHDLLKGGQGNDTLNGGRGHDTLKGEDGNDVLQGSRGNDTLNGGRGRDTADYSHLNTAITLEAVGVVNKGRFGTDQILDIETIIGASGQANTIDGSTGTSGVTSFDVDLSNDRLTVRDIPVLGNTTFKVKNFVNVIGTTQDDSIIGNDEDNIFIGNGGNDFFGGSAGNDIINGDDGGADDYDTVDYTGLGEAITLLPTGIVEKDGGLGTDELIRIETIIGDKNQANTIDTSGAGSPVSIDVNLAAESLQINNIPGVGSLHRTVINFIDVIGTHQNDQITGNAQDNIINGVGGEDNLRGGDGADTFVLAESGQVFYTDTKSSDLAILEDFVSGEDKIQLTGSIDDYDFIQNSFTNLIFFDNDIIASVSSAFDTASDFTFA</sequence>
<proteinExistence type="predicted"/>
<dbReference type="InterPro" id="IPR018511">
    <property type="entry name" value="Hemolysin-typ_Ca-bd_CS"/>
</dbReference>
<gene>
    <name evidence="4" type="ORF">NIES267_17320</name>
</gene>
<dbReference type="PANTHER" id="PTHR38340">
    <property type="entry name" value="S-LAYER PROTEIN"/>
    <property type="match status" value="1"/>
</dbReference>
<feature type="compositionally biased region" description="Basic and acidic residues" evidence="3">
    <location>
        <begin position="79"/>
        <end position="103"/>
    </location>
</feature>
<protein>
    <recommendedName>
        <fullName evidence="6">Hemolysin-type calcium-binding region</fullName>
    </recommendedName>
</protein>
<accession>A0A1Z4LLY9</accession>
<dbReference type="PRINTS" id="PR00313">
    <property type="entry name" value="CABNDNGRPT"/>
</dbReference>
<comment type="subcellular location">
    <subcellularLocation>
        <location evidence="1">Secreted</location>
    </subcellularLocation>
</comment>
<dbReference type="OrthoDB" id="508818at2"/>
<dbReference type="PANTHER" id="PTHR38340:SF1">
    <property type="entry name" value="S-LAYER PROTEIN"/>
    <property type="match status" value="1"/>
</dbReference>
<feature type="compositionally biased region" description="Basic and acidic residues" evidence="3">
    <location>
        <begin position="151"/>
        <end position="160"/>
    </location>
</feature>
<evidence type="ECO:0000256" key="2">
    <source>
        <dbReference type="ARBA" id="ARBA00022525"/>
    </source>
</evidence>
<evidence type="ECO:0000313" key="5">
    <source>
        <dbReference type="Proteomes" id="UP000218418"/>
    </source>
</evidence>
<dbReference type="Proteomes" id="UP000218418">
    <property type="component" value="Chromosome"/>
</dbReference>
<evidence type="ECO:0000256" key="1">
    <source>
        <dbReference type="ARBA" id="ARBA00004613"/>
    </source>
</evidence>
<feature type="compositionally biased region" description="Basic and acidic residues" evidence="3">
    <location>
        <begin position="31"/>
        <end position="49"/>
    </location>
</feature>
<dbReference type="EMBL" id="AP018227">
    <property type="protein sequence ID" value="BAY82253.1"/>
    <property type="molecule type" value="Genomic_DNA"/>
</dbReference>
<dbReference type="AlphaFoldDB" id="A0A1Z4LLY9"/>
<keyword evidence="5" id="KW-1185">Reference proteome</keyword>
<dbReference type="SUPFAM" id="SSF51120">
    <property type="entry name" value="beta-Roll"/>
    <property type="match status" value="3"/>
</dbReference>
<reference evidence="4 5" key="1">
    <citation type="submission" date="2017-06" db="EMBL/GenBank/DDBJ databases">
        <title>Genome sequencing of cyanobaciteial culture collection at National Institute for Environmental Studies (NIES).</title>
        <authorList>
            <person name="Hirose Y."/>
            <person name="Shimura Y."/>
            <person name="Fujisawa T."/>
            <person name="Nakamura Y."/>
            <person name="Kawachi M."/>
        </authorList>
    </citation>
    <scope>NUCLEOTIDE SEQUENCE [LARGE SCALE GENOMIC DNA]</scope>
    <source>
        <strain evidence="4 5">NIES-267</strain>
    </source>
</reference>
<feature type="region of interest" description="Disordered" evidence="3">
    <location>
        <begin position="13"/>
        <end position="181"/>
    </location>
</feature>
<dbReference type="Pfam" id="PF00353">
    <property type="entry name" value="HemolysinCabind"/>
    <property type="match status" value="6"/>
</dbReference>
<keyword evidence="2" id="KW-0964">Secreted</keyword>
<dbReference type="GO" id="GO:0005509">
    <property type="term" value="F:calcium ion binding"/>
    <property type="evidence" value="ECO:0007669"/>
    <property type="project" value="InterPro"/>
</dbReference>
<evidence type="ECO:0000313" key="4">
    <source>
        <dbReference type="EMBL" id="BAY82253.1"/>
    </source>
</evidence>
<dbReference type="GO" id="GO:0005576">
    <property type="term" value="C:extracellular region"/>
    <property type="evidence" value="ECO:0007669"/>
    <property type="project" value="UniProtKB-SubCell"/>
</dbReference>
<dbReference type="InterPro" id="IPR001343">
    <property type="entry name" value="Hemolysn_Ca-bd"/>
</dbReference>
<dbReference type="InterPro" id="IPR050557">
    <property type="entry name" value="RTX_toxin/Mannuronan_C5-epim"/>
</dbReference>
<evidence type="ECO:0008006" key="6">
    <source>
        <dbReference type="Google" id="ProtNLM"/>
    </source>
</evidence>
<dbReference type="PROSITE" id="PS00330">
    <property type="entry name" value="HEMOLYSIN_CALCIUM"/>
    <property type="match status" value="6"/>
</dbReference>
<dbReference type="InterPro" id="IPR011049">
    <property type="entry name" value="Serralysin-like_metalloprot_C"/>
</dbReference>
<organism evidence="4 5">
    <name type="scientific">Calothrix parasitica NIES-267</name>
    <dbReference type="NCBI Taxonomy" id="1973488"/>
    <lineage>
        <taxon>Bacteria</taxon>
        <taxon>Bacillati</taxon>
        <taxon>Cyanobacteriota</taxon>
        <taxon>Cyanophyceae</taxon>
        <taxon>Nostocales</taxon>
        <taxon>Calotrichaceae</taxon>
        <taxon>Calothrix</taxon>
    </lineage>
</organism>
<dbReference type="Gene3D" id="2.150.10.10">
    <property type="entry name" value="Serralysin-like metalloprotease, C-terminal"/>
    <property type="match status" value="4"/>
</dbReference>
<evidence type="ECO:0000256" key="3">
    <source>
        <dbReference type="SAM" id="MobiDB-lite"/>
    </source>
</evidence>